<comment type="similarity">
    <text evidence="1">Belongs to the p23/wos2 family.</text>
</comment>
<name>A0A4P2U1A3_9TRYP</name>
<feature type="compositionally biased region" description="Acidic residues" evidence="2">
    <location>
        <begin position="190"/>
        <end position="204"/>
    </location>
</feature>
<dbReference type="GO" id="GO:0006457">
    <property type="term" value="P:protein folding"/>
    <property type="evidence" value="ECO:0007669"/>
    <property type="project" value="TreeGrafter"/>
</dbReference>
<dbReference type="SUPFAM" id="SSF49764">
    <property type="entry name" value="HSP20-like chaperones"/>
    <property type="match status" value="1"/>
</dbReference>
<dbReference type="CDD" id="cd06465">
    <property type="entry name" value="p23_hB-ind1_like"/>
    <property type="match status" value="1"/>
</dbReference>
<dbReference type="AlphaFoldDB" id="A0A4P2U1A3"/>
<dbReference type="InterPro" id="IPR045250">
    <property type="entry name" value="p23-like"/>
</dbReference>
<accession>A0A4P2U1A3</accession>
<feature type="region of interest" description="Disordered" evidence="2">
    <location>
        <begin position="164"/>
        <end position="204"/>
    </location>
</feature>
<gene>
    <name evidence="4" type="primary">p23B</name>
</gene>
<dbReference type="GO" id="GO:0051131">
    <property type="term" value="P:chaperone-mediated protein complex assembly"/>
    <property type="evidence" value="ECO:0007669"/>
    <property type="project" value="TreeGrafter"/>
</dbReference>
<dbReference type="PANTHER" id="PTHR22932:SF1">
    <property type="entry name" value="CO-CHAPERONE PROTEIN DAF-41"/>
    <property type="match status" value="1"/>
</dbReference>
<reference evidence="4" key="1">
    <citation type="submission" date="2018-05" db="EMBL/GenBank/DDBJ databases">
        <title>Genome-wide identification and phylogeny of proteins bearing alpha-crystallin domain-like unveil eight evolutionarily conserved protein families, including the small heat shock proteins, in protists of Kinetoplastea.</title>
        <authorList>
            <person name="Costa-Martins A.G."/>
            <person name="Lima L."/>
            <person name="Alves J.M.P."/>
            <person name="Serrano M.G."/>
            <person name="Buck G.A."/>
            <person name="Camargo E.P."/>
            <person name="Teixeira M.M.G."/>
        </authorList>
    </citation>
    <scope>NUCLEOTIDE SEQUENCE</scope>
    <source>
        <strain evidence="4">HF955201.1_1965</strain>
    </source>
</reference>
<evidence type="ECO:0000313" key="4">
    <source>
        <dbReference type="EMBL" id="AXL08244.1"/>
    </source>
</evidence>
<dbReference type="GO" id="GO:0005634">
    <property type="term" value="C:nucleus"/>
    <property type="evidence" value="ECO:0007669"/>
    <property type="project" value="TreeGrafter"/>
</dbReference>
<dbReference type="GO" id="GO:0051087">
    <property type="term" value="F:protein-folding chaperone binding"/>
    <property type="evidence" value="ECO:0007669"/>
    <property type="project" value="TreeGrafter"/>
</dbReference>
<dbReference type="PROSITE" id="PS51203">
    <property type="entry name" value="CS"/>
    <property type="match status" value="1"/>
</dbReference>
<evidence type="ECO:0000256" key="2">
    <source>
        <dbReference type="SAM" id="MobiDB-lite"/>
    </source>
</evidence>
<dbReference type="GO" id="GO:0005829">
    <property type="term" value="C:cytosol"/>
    <property type="evidence" value="ECO:0007669"/>
    <property type="project" value="TreeGrafter"/>
</dbReference>
<proteinExistence type="inferred from homology"/>
<dbReference type="Pfam" id="PF04969">
    <property type="entry name" value="CS"/>
    <property type="match status" value="1"/>
</dbReference>
<sequence length="204" mass="23070">MTSDNTLFPPLLWAQRLDYILITVFLQDCQNVKLQLPDDGNTFFFSCDTPPTGAGESGKHYRCSLPLYHPVSAEESHHVVRPRQVEIKLKKLALKADANPEEDETSWPRLTKMPMKNKNIKIDWNRWREDDMEDDPNDGFGIGEGDELDLQALRMNARKEAAEAVGFDESQIPPFGSMKDAAAAGKDDALDYDDDMPPLEEDTL</sequence>
<organism evidence="4">
    <name type="scientific">Phytomonas sp</name>
    <dbReference type="NCBI Taxonomy" id="28007"/>
    <lineage>
        <taxon>Eukaryota</taxon>
        <taxon>Discoba</taxon>
        <taxon>Euglenozoa</taxon>
        <taxon>Kinetoplastea</taxon>
        <taxon>Metakinetoplastina</taxon>
        <taxon>Trypanosomatida</taxon>
        <taxon>Trypanosomatidae</taxon>
        <taxon>Phytomonas</taxon>
    </lineage>
</organism>
<feature type="non-terminal residue" evidence="4">
    <location>
        <position position="204"/>
    </location>
</feature>
<dbReference type="InterPro" id="IPR007052">
    <property type="entry name" value="CS_dom"/>
</dbReference>
<dbReference type="Gene3D" id="2.60.40.790">
    <property type="match status" value="1"/>
</dbReference>
<feature type="domain" description="CS" evidence="3">
    <location>
        <begin position="6"/>
        <end position="111"/>
    </location>
</feature>
<dbReference type="InterPro" id="IPR008978">
    <property type="entry name" value="HSP20-like_chaperone"/>
</dbReference>
<dbReference type="EMBL" id="MH422478">
    <property type="protein sequence ID" value="AXL08244.1"/>
    <property type="molecule type" value="Genomic_DNA"/>
</dbReference>
<dbReference type="PANTHER" id="PTHR22932">
    <property type="entry name" value="TELOMERASE-BINDING PROTEIN P23 HSP90 CO-CHAPERONE"/>
    <property type="match status" value="1"/>
</dbReference>
<dbReference type="GO" id="GO:0051879">
    <property type="term" value="F:Hsp90 protein binding"/>
    <property type="evidence" value="ECO:0007669"/>
    <property type="project" value="InterPro"/>
</dbReference>
<evidence type="ECO:0000256" key="1">
    <source>
        <dbReference type="ARBA" id="ARBA00025733"/>
    </source>
</evidence>
<protein>
    <submittedName>
        <fullName evidence="4">p23B protein</fullName>
    </submittedName>
</protein>
<evidence type="ECO:0000259" key="3">
    <source>
        <dbReference type="PROSITE" id="PS51203"/>
    </source>
</evidence>